<sequence length="87" mass="10002">MDPDDEIDLDMIVKEILIMQDVILILKKAAAMGTINTKFLHVVEIYDFFVDQQNDGKVYLVLEFCAGGDMRHYIDDMKKKGTMISNE</sequence>
<dbReference type="OrthoDB" id="4062651at2759"/>
<dbReference type="AlphaFoldDB" id="A0A5J4TTH5"/>
<dbReference type="InterPro" id="IPR011009">
    <property type="entry name" value="Kinase-like_dom_sf"/>
</dbReference>
<comment type="caution">
    <text evidence="2">The sequence shown here is derived from an EMBL/GenBank/DDBJ whole genome shotgun (WGS) entry which is preliminary data.</text>
</comment>
<protein>
    <recommendedName>
        <fullName evidence="1">Protein kinase domain-containing protein</fullName>
    </recommendedName>
</protein>
<feature type="domain" description="Protein kinase" evidence="1">
    <location>
        <begin position="1"/>
        <end position="87"/>
    </location>
</feature>
<feature type="non-terminal residue" evidence="2">
    <location>
        <position position="87"/>
    </location>
</feature>
<name>A0A5J4TTH5_9EUKA</name>
<accession>A0A5J4TTH5</accession>
<dbReference type="EMBL" id="SNRW01025328">
    <property type="protein sequence ID" value="KAA6361594.1"/>
    <property type="molecule type" value="Genomic_DNA"/>
</dbReference>
<evidence type="ECO:0000259" key="1">
    <source>
        <dbReference type="PROSITE" id="PS50011"/>
    </source>
</evidence>
<gene>
    <name evidence="2" type="ORF">EZS28_042880</name>
</gene>
<reference evidence="2 3" key="1">
    <citation type="submission" date="2019-03" db="EMBL/GenBank/DDBJ databases">
        <title>Single cell metagenomics reveals metabolic interactions within the superorganism composed of flagellate Streblomastix strix and complex community of Bacteroidetes bacteria on its surface.</title>
        <authorList>
            <person name="Treitli S.C."/>
            <person name="Kolisko M."/>
            <person name="Husnik F."/>
            <person name="Keeling P."/>
            <person name="Hampl V."/>
        </authorList>
    </citation>
    <scope>NUCLEOTIDE SEQUENCE [LARGE SCALE GENOMIC DNA]</scope>
    <source>
        <strain evidence="2">ST1C</strain>
    </source>
</reference>
<organism evidence="2 3">
    <name type="scientific">Streblomastix strix</name>
    <dbReference type="NCBI Taxonomy" id="222440"/>
    <lineage>
        <taxon>Eukaryota</taxon>
        <taxon>Metamonada</taxon>
        <taxon>Preaxostyla</taxon>
        <taxon>Oxymonadida</taxon>
        <taxon>Streblomastigidae</taxon>
        <taxon>Streblomastix</taxon>
    </lineage>
</organism>
<dbReference type="Gene3D" id="1.10.510.10">
    <property type="entry name" value="Transferase(Phosphotransferase) domain 1"/>
    <property type="match status" value="1"/>
</dbReference>
<dbReference type="GO" id="GO:0004672">
    <property type="term" value="F:protein kinase activity"/>
    <property type="evidence" value="ECO:0007669"/>
    <property type="project" value="InterPro"/>
</dbReference>
<dbReference type="SUPFAM" id="SSF56112">
    <property type="entry name" value="Protein kinase-like (PK-like)"/>
    <property type="match status" value="1"/>
</dbReference>
<evidence type="ECO:0000313" key="3">
    <source>
        <dbReference type="Proteomes" id="UP000324800"/>
    </source>
</evidence>
<proteinExistence type="predicted"/>
<dbReference type="Gene3D" id="3.30.200.20">
    <property type="entry name" value="Phosphorylase Kinase, domain 1"/>
    <property type="match status" value="1"/>
</dbReference>
<dbReference type="PROSITE" id="PS50011">
    <property type="entry name" value="PROTEIN_KINASE_DOM"/>
    <property type="match status" value="1"/>
</dbReference>
<evidence type="ECO:0000313" key="2">
    <source>
        <dbReference type="EMBL" id="KAA6361594.1"/>
    </source>
</evidence>
<dbReference type="GO" id="GO:0005524">
    <property type="term" value="F:ATP binding"/>
    <property type="evidence" value="ECO:0007669"/>
    <property type="project" value="InterPro"/>
</dbReference>
<dbReference type="Proteomes" id="UP000324800">
    <property type="component" value="Unassembled WGS sequence"/>
</dbReference>
<dbReference type="InterPro" id="IPR000719">
    <property type="entry name" value="Prot_kinase_dom"/>
</dbReference>